<keyword evidence="6" id="KW-1015">Disulfide bond</keyword>
<evidence type="ECO:0000256" key="3">
    <source>
        <dbReference type="ARBA" id="ARBA00022692"/>
    </source>
</evidence>
<keyword evidence="4 8" id="KW-1133">Transmembrane helix</keyword>
<keyword evidence="9" id="KW-0732">Signal</keyword>
<keyword evidence="3 8" id="KW-0812">Transmembrane</keyword>
<dbReference type="PANTHER" id="PTHR21462">
    <property type="entry name" value="CELL SURFACE GLYCOPROTEIN OX2 RECEPTOR PRECURSOR"/>
    <property type="match status" value="1"/>
</dbReference>
<dbReference type="Gene3D" id="2.60.40.10">
    <property type="entry name" value="Immunoglobulins"/>
    <property type="match status" value="2"/>
</dbReference>
<accession>A0ABM3XZW1</accession>
<feature type="chain" id="PRO_5045821707" evidence="9">
    <location>
        <begin position="28"/>
        <end position="311"/>
    </location>
</feature>
<dbReference type="PROSITE" id="PS50835">
    <property type="entry name" value="IG_LIKE"/>
    <property type="match status" value="1"/>
</dbReference>
<dbReference type="InterPro" id="IPR007110">
    <property type="entry name" value="Ig-like_dom"/>
</dbReference>
<evidence type="ECO:0000256" key="5">
    <source>
        <dbReference type="ARBA" id="ARBA00023136"/>
    </source>
</evidence>
<dbReference type="GeneID" id="103107549"/>
<evidence type="ECO:0000313" key="11">
    <source>
        <dbReference type="Proteomes" id="UP001652624"/>
    </source>
</evidence>
<dbReference type="SUPFAM" id="SSF48726">
    <property type="entry name" value="Immunoglobulin"/>
    <property type="match status" value="2"/>
</dbReference>
<dbReference type="InterPro" id="IPR040012">
    <property type="entry name" value="CD200R"/>
</dbReference>
<gene>
    <name evidence="12" type="primary">CD200R1</name>
</gene>
<keyword evidence="12" id="KW-0675">Receptor</keyword>
<evidence type="ECO:0000256" key="4">
    <source>
        <dbReference type="ARBA" id="ARBA00022989"/>
    </source>
</evidence>
<feature type="signal peptide" evidence="9">
    <location>
        <begin position="1"/>
        <end position="27"/>
    </location>
</feature>
<dbReference type="PANTHER" id="PTHR21462:SF2">
    <property type="entry name" value="CELL SURFACE GLYCOPROTEIN CD200 RECEPTOR 2"/>
    <property type="match status" value="1"/>
</dbReference>
<evidence type="ECO:0000256" key="9">
    <source>
        <dbReference type="SAM" id="SignalP"/>
    </source>
</evidence>
<organism evidence="11 12">
    <name type="scientific">Erinaceus europaeus</name>
    <name type="common">Western European hedgehog</name>
    <dbReference type="NCBI Taxonomy" id="9365"/>
    <lineage>
        <taxon>Eukaryota</taxon>
        <taxon>Metazoa</taxon>
        <taxon>Chordata</taxon>
        <taxon>Craniata</taxon>
        <taxon>Vertebrata</taxon>
        <taxon>Euteleostomi</taxon>
        <taxon>Mammalia</taxon>
        <taxon>Eutheria</taxon>
        <taxon>Laurasiatheria</taxon>
        <taxon>Eulipotyphla</taxon>
        <taxon>Erinaceidae</taxon>
        <taxon>Erinaceinae</taxon>
        <taxon>Erinaceus</taxon>
    </lineage>
</organism>
<evidence type="ECO:0000256" key="6">
    <source>
        <dbReference type="ARBA" id="ARBA00023157"/>
    </source>
</evidence>
<dbReference type="RefSeq" id="XP_060054355.1">
    <property type="nucleotide sequence ID" value="XM_060198372.1"/>
</dbReference>
<evidence type="ECO:0000313" key="12">
    <source>
        <dbReference type="RefSeq" id="XP_060054355.1"/>
    </source>
</evidence>
<reference evidence="12" key="1">
    <citation type="submission" date="2025-08" db="UniProtKB">
        <authorList>
            <consortium name="RefSeq"/>
        </authorList>
    </citation>
    <scope>IDENTIFICATION</scope>
</reference>
<dbReference type="InterPro" id="IPR036179">
    <property type="entry name" value="Ig-like_dom_sf"/>
</dbReference>
<evidence type="ECO:0000256" key="8">
    <source>
        <dbReference type="SAM" id="Phobius"/>
    </source>
</evidence>
<feature type="transmembrane region" description="Helical" evidence="8">
    <location>
        <begin position="245"/>
        <end position="266"/>
    </location>
</feature>
<name>A0ABM3XZW1_ERIEU</name>
<sequence>MPCHWRTSDLQLLLTMTVFLVLECVSAGMENPVSTSNSLTQQMNRQHHSSATTSLLAHLDTKVVLSCPRVTLTNLVVATWEITIRDKLPCTLAYRKDKNETNKSNCTDERITWAYRPDENPALLIHPVTDAYEGRYICNLVTAEGNFQHTYHLQVLVPPEVTLYLLENRTAVCQAVSRKPAAQISWTPERDCTTEPVNRDNHTVTVQSKCYWAESNASTVICSVSHWTGNKSLFIELGQGNKTDFIKISILSISAVLLVAGSIYLLKICVCRKCKRKKLEVDFEQDEMQPYASYTEKNNPLYDTANRVKIS</sequence>
<evidence type="ECO:0000259" key="10">
    <source>
        <dbReference type="PROSITE" id="PS50835"/>
    </source>
</evidence>
<evidence type="ECO:0000256" key="2">
    <source>
        <dbReference type="ARBA" id="ARBA00008215"/>
    </source>
</evidence>
<evidence type="ECO:0000256" key="1">
    <source>
        <dbReference type="ARBA" id="ARBA00004167"/>
    </source>
</evidence>
<dbReference type="InterPro" id="IPR013783">
    <property type="entry name" value="Ig-like_fold"/>
</dbReference>
<protein>
    <submittedName>
        <fullName evidence="12">Cell surface glycoprotein CD200 receptor 1 isoform X2</fullName>
    </submittedName>
</protein>
<feature type="domain" description="Ig-like" evidence="10">
    <location>
        <begin position="158"/>
        <end position="234"/>
    </location>
</feature>
<comment type="subcellular location">
    <subcellularLocation>
        <location evidence="1">Membrane</location>
        <topology evidence="1">Single-pass membrane protein</topology>
    </subcellularLocation>
</comment>
<evidence type="ECO:0000256" key="7">
    <source>
        <dbReference type="ARBA" id="ARBA00023180"/>
    </source>
</evidence>
<comment type="similarity">
    <text evidence="2">Belongs to the CD200R family.</text>
</comment>
<proteinExistence type="inferred from homology"/>
<dbReference type="Proteomes" id="UP001652624">
    <property type="component" value="Chromosome 9"/>
</dbReference>
<keyword evidence="5 8" id="KW-0472">Membrane</keyword>
<keyword evidence="11" id="KW-1185">Reference proteome</keyword>
<keyword evidence="7" id="KW-0325">Glycoprotein</keyword>